<evidence type="ECO:0000313" key="10">
    <source>
        <dbReference type="Proteomes" id="UP000193920"/>
    </source>
</evidence>
<dbReference type="AlphaFoldDB" id="A0A1Y2EXG8"/>
<feature type="domain" description="Protein kinase" evidence="7">
    <location>
        <begin position="1"/>
        <end position="227"/>
    </location>
</feature>
<keyword evidence="1" id="KW-0723">Serine/threonine-protein kinase</keyword>
<dbReference type="InterPro" id="IPR008271">
    <property type="entry name" value="Ser/Thr_kinase_AS"/>
</dbReference>
<dbReference type="Proteomes" id="UP000193920">
    <property type="component" value="Unassembled WGS sequence"/>
</dbReference>
<evidence type="ECO:0000256" key="2">
    <source>
        <dbReference type="ARBA" id="ARBA00022553"/>
    </source>
</evidence>
<evidence type="ECO:0000256" key="1">
    <source>
        <dbReference type="ARBA" id="ARBA00022527"/>
    </source>
</evidence>
<evidence type="ECO:0000259" key="7">
    <source>
        <dbReference type="PROSITE" id="PS50011"/>
    </source>
</evidence>
<accession>A0A1Y2EXG8</accession>
<keyword evidence="4" id="KW-0547">Nucleotide-binding</keyword>
<dbReference type="EMBL" id="MCOG01000025">
    <property type="protein sequence ID" value="ORY75505.1"/>
    <property type="molecule type" value="Genomic_DNA"/>
</dbReference>
<dbReference type="OrthoDB" id="63267at2759"/>
<name>A0A1Y2EXG8_9FUNG</name>
<evidence type="ECO:0000256" key="6">
    <source>
        <dbReference type="ARBA" id="ARBA00022840"/>
    </source>
</evidence>
<evidence type="ECO:0000256" key="4">
    <source>
        <dbReference type="ARBA" id="ARBA00022741"/>
    </source>
</evidence>
<dbReference type="GO" id="GO:0004674">
    <property type="term" value="F:protein serine/threonine kinase activity"/>
    <property type="evidence" value="ECO:0007669"/>
    <property type="project" value="UniProtKB-KW"/>
</dbReference>
<keyword evidence="3" id="KW-0808">Transferase</keyword>
<feature type="domain" description="AGC-kinase C-terminal" evidence="8">
    <location>
        <begin position="228"/>
        <end position="307"/>
    </location>
</feature>
<dbReference type="PROSITE" id="PS51285">
    <property type="entry name" value="AGC_KINASE_CTER"/>
    <property type="match status" value="1"/>
</dbReference>
<dbReference type="InterPro" id="IPR000719">
    <property type="entry name" value="Prot_kinase_dom"/>
</dbReference>
<keyword evidence="2" id="KW-0597">Phosphoprotein</keyword>
<dbReference type="InterPro" id="IPR000961">
    <property type="entry name" value="AGC-kinase_C"/>
</dbReference>
<evidence type="ECO:0000313" key="9">
    <source>
        <dbReference type="EMBL" id="ORY75505.1"/>
    </source>
</evidence>
<dbReference type="SUPFAM" id="SSF56112">
    <property type="entry name" value="Protein kinase-like (PK-like)"/>
    <property type="match status" value="1"/>
</dbReference>
<dbReference type="Pfam" id="PF00433">
    <property type="entry name" value="Pkinase_C"/>
    <property type="match status" value="1"/>
</dbReference>
<keyword evidence="6" id="KW-0067">ATP-binding</keyword>
<organism evidence="9 10">
    <name type="scientific">Neocallimastix californiae</name>
    <dbReference type="NCBI Taxonomy" id="1754190"/>
    <lineage>
        <taxon>Eukaryota</taxon>
        <taxon>Fungi</taxon>
        <taxon>Fungi incertae sedis</taxon>
        <taxon>Chytridiomycota</taxon>
        <taxon>Chytridiomycota incertae sedis</taxon>
        <taxon>Neocallimastigomycetes</taxon>
        <taxon>Neocallimastigales</taxon>
        <taxon>Neocallimastigaceae</taxon>
        <taxon>Neocallimastix</taxon>
    </lineage>
</organism>
<keyword evidence="5 9" id="KW-0418">Kinase</keyword>
<dbReference type="InterPro" id="IPR017892">
    <property type="entry name" value="Pkinase_C"/>
</dbReference>
<dbReference type="Gene3D" id="3.30.200.20">
    <property type="entry name" value="Phosphorylase Kinase, domain 1"/>
    <property type="match status" value="1"/>
</dbReference>
<sequence>MKVLKKATLVLHVKDAEHTKTERQILEEVRHPFIVDLYYAFQTKERLFLILTFACGGELFNYLQKEKMFDEDTTRFYLSEIFLALDHLHSLGIIYRDLKPENILLDHEGHTLLTDFGLSKVSLETKTVCGSLEYMAPEIILTEISYDKSVDYWSFGIMCHDLLIGRTPFNGNNRKKVMEAILKKKLTLPNYLTASAKDLIIRLLRKNPAVRLGSKNGAQEVKNHVFFRKVDWNKVYNKETTPPIIPNVNGPDDLSNFSNQFTEMSTDSIMIDSNMGSKNSLNHSDNSINSSKYNLFRGFSFVADHII</sequence>
<dbReference type="InterPro" id="IPR011009">
    <property type="entry name" value="Kinase-like_dom_sf"/>
</dbReference>
<dbReference type="GO" id="GO:0005524">
    <property type="term" value="F:ATP binding"/>
    <property type="evidence" value="ECO:0007669"/>
    <property type="project" value="UniProtKB-KW"/>
</dbReference>
<dbReference type="SMART" id="SM00220">
    <property type="entry name" value="S_TKc"/>
    <property type="match status" value="1"/>
</dbReference>
<gene>
    <name evidence="9" type="ORF">LY90DRAFT_131153</name>
</gene>
<dbReference type="Gene3D" id="1.10.510.10">
    <property type="entry name" value="Transferase(Phosphotransferase) domain 1"/>
    <property type="match status" value="1"/>
</dbReference>
<protein>
    <submittedName>
        <fullName evidence="9">Kinase-like protein</fullName>
    </submittedName>
</protein>
<dbReference type="FunFam" id="1.10.510.10:FF:000008">
    <property type="entry name" value="Non-specific serine/threonine protein kinase"/>
    <property type="match status" value="1"/>
</dbReference>
<dbReference type="SMART" id="SM00133">
    <property type="entry name" value="S_TK_X"/>
    <property type="match status" value="1"/>
</dbReference>
<keyword evidence="10" id="KW-1185">Reference proteome</keyword>
<dbReference type="PROSITE" id="PS00108">
    <property type="entry name" value="PROTEIN_KINASE_ST"/>
    <property type="match status" value="1"/>
</dbReference>
<comment type="caution">
    <text evidence="9">The sequence shown here is derived from an EMBL/GenBank/DDBJ whole genome shotgun (WGS) entry which is preliminary data.</text>
</comment>
<proteinExistence type="predicted"/>
<dbReference type="PANTHER" id="PTHR24351">
    <property type="entry name" value="RIBOSOMAL PROTEIN S6 KINASE"/>
    <property type="match status" value="1"/>
</dbReference>
<dbReference type="PROSITE" id="PS50011">
    <property type="entry name" value="PROTEIN_KINASE_DOM"/>
    <property type="match status" value="1"/>
</dbReference>
<evidence type="ECO:0000256" key="5">
    <source>
        <dbReference type="ARBA" id="ARBA00022777"/>
    </source>
</evidence>
<reference evidence="9 10" key="1">
    <citation type="submission" date="2016-08" db="EMBL/GenBank/DDBJ databases">
        <title>A Parts List for Fungal Cellulosomes Revealed by Comparative Genomics.</title>
        <authorList>
            <consortium name="DOE Joint Genome Institute"/>
            <person name="Haitjema C.H."/>
            <person name="Gilmore S.P."/>
            <person name="Henske J.K."/>
            <person name="Solomon K.V."/>
            <person name="De Groot R."/>
            <person name="Kuo A."/>
            <person name="Mondo S.J."/>
            <person name="Salamov A.A."/>
            <person name="Labutti K."/>
            <person name="Zhao Z."/>
            <person name="Chiniquy J."/>
            <person name="Barry K."/>
            <person name="Brewer H.M."/>
            <person name="Purvine S.O."/>
            <person name="Wright A.T."/>
            <person name="Boxma B."/>
            <person name="Van Alen T."/>
            <person name="Hackstein J.H."/>
            <person name="Baker S.E."/>
            <person name="Grigoriev I.V."/>
            <person name="O'Malley M.A."/>
        </authorList>
    </citation>
    <scope>NUCLEOTIDE SEQUENCE [LARGE SCALE GENOMIC DNA]</scope>
    <source>
        <strain evidence="9 10">G1</strain>
    </source>
</reference>
<evidence type="ECO:0000256" key="3">
    <source>
        <dbReference type="ARBA" id="ARBA00022679"/>
    </source>
</evidence>
<evidence type="ECO:0000259" key="8">
    <source>
        <dbReference type="PROSITE" id="PS51285"/>
    </source>
</evidence>
<dbReference type="Pfam" id="PF00069">
    <property type="entry name" value="Pkinase"/>
    <property type="match status" value="1"/>
</dbReference>
<dbReference type="STRING" id="1754190.A0A1Y2EXG8"/>